<feature type="transmembrane region" description="Helical" evidence="5">
    <location>
        <begin position="105"/>
        <end position="127"/>
    </location>
</feature>
<feature type="transmembrane region" description="Helical" evidence="5">
    <location>
        <begin position="45"/>
        <end position="68"/>
    </location>
</feature>
<dbReference type="EMBL" id="AQQV01000005">
    <property type="protein sequence ID" value="ORE85290.1"/>
    <property type="molecule type" value="Genomic_DNA"/>
</dbReference>
<accession>A0A1Y1SBL6</accession>
<protein>
    <submittedName>
        <fullName evidence="6">Bile acid:sodium symporter</fullName>
    </submittedName>
</protein>
<dbReference type="RefSeq" id="WP_083563433.1">
    <property type="nucleotide sequence ID" value="NZ_AQQV01000005.1"/>
</dbReference>
<dbReference type="GO" id="GO:0016020">
    <property type="term" value="C:membrane"/>
    <property type="evidence" value="ECO:0007669"/>
    <property type="project" value="UniProtKB-SubCell"/>
</dbReference>
<sequence>MQEITLNFSPQSLTLLNVVLGVVMFGIAIDLRVADFKRVLQLPRAVFAGLCAQFLALPAATFVLIQILRPAPEFALGMLLVSSCPGGNISNFVTHISRGNSALSVTMTAVSSLAAIVMTPLNFAFWGQLDSQLAPLLQSVSLQFSDMLIMVCIMLGAPLALGMWLAARYPGFTAYLRTPLRWFSFAAFFGFVLAAAANNLDAFRQYLSLVLGLVVLHNLIAFGCGYLLARLVRLPDADTRAVTVEVGIQNSGLGLILIFNFFGGLGGMALIAACWGIWHIIAGSVLASFWSRRPLHGTHT</sequence>
<keyword evidence="2 5" id="KW-0812">Transmembrane</keyword>
<name>A0A1Y1SBL6_9GAMM</name>
<gene>
    <name evidence="6" type="ORF">ATO7_15942</name>
</gene>
<evidence type="ECO:0000256" key="4">
    <source>
        <dbReference type="ARBA" id="ARBA00023136"/>
    </source>
</evidence>
<dbReference type="InterPro" id="IPR038770">
    <property type="entry name" value="Na+/solute_symporter_sf"/>
</dbReference>
<dbReference type="STRING" id="1317117.ATO7_15942"/>
<organism evidence="6 7">
    <name type="scientific">Oceanococcus atlanticus</name>
    <dbReference type="NCBI Taxonomy" id="1317117"/>
    <lineage>
        <taxon>Bacteria</taxon>
        <taxon>Pseudomonadati</taxon>
        <taxon>Pseudomonadota</taxon>
        <taxon>Gammaproteobacteria</taxon>
        <taxon>Chromatiales</taxon>
        <taxon>Oceanococcaceae</taxon>
        <taxon>Oceanococcus</taxon>
    </lineage>
</organism>
<comment type="caution">
    <text evidence="6">The sequence shown here is derived from an EMBL/GenBank/DDBJ whole genome shotgun (WGS) entry which is preliminary data.</text>
</comment>
<keyword evidence="7" id="KW-1185">Reference proteome</keyword>
<keyword evidence="4 5" id="KW-0472">Membrane</keyword>
<proteinExistence type="predicted"/>
<dbReference type="Pfam" id="PF01758">
    <property type="entry name" value="SBF"/>
    <property type="match status" value="1"/>
</dbReference>
<feature type="transmembrane region" description="Helical" evidence="5">
    <location>
        <begin position="268"/>
        <end position="290"/>
    </location>
</feature>
<dbReference type="Gene3D" id="1.20.1530.20">
    <property type="match status" value="1"/>
</dbReference>
<feature type="transmembrane region" description="Helical" evidence="5">
    <location>
        <begin position="12"/>
        <end position="33"/>
    </location>
</feature>
<evidence type="ECO:0000256" key="2">
    <source>
        <dbReference type="ARBA" id="ARBA00022692"/>
    </source>
</evidence>
<dbReference type="PANTHER" id="PTHR10361:SF28">
    <property type="entry name" value="P3 PROTEIN-RELATED"/>
    <property type="match status" value="1"/>
</dbReference>
<comment type="subcellular location">
    <subcellularLocation>
        <location evidence="1">Membrane</location>
        <topology evidence="1">Multi-pass membrane protein</topology>
    </subcellularLocation>
</comment>
<dbReference type="AlphaFoldDB" id="A0A1Y1SBL6"/>
<reference evidence="6 7" key="1">
    <citation type="submission" date="2013-04" db="EMBL/GenBank/DDBJ databases">
        <title>Oceanococcus atlanticus 22II-S10r2 Genome Sequencing.</title>
        <authorList>
            <person name="Lai Q."/>
            <person name="Li G."/>
            <person name="Shao Z."/>
        </authorList>
    </citation>
    <scope>NUCLEOTIDE SEQUENCE [LARGE SCALE GENOMIC DNA]</scope>
    <source>
        <strain evidence="6 7">22II-S10r2</strain>
    </source>
</reference>
<dbReference type="Proteomes" id="UP000192342">
    <property type="component" value="Unassembled WGS sequence"/>
</dbReference>
<dbReference type="InterPro" id="IPR002657">
    <property type="entry name" value="BilAc:Na_symport/Acr3"/>
</dbReference>
<evidence type="ECO:0000256" key="5">
    <source>
        <dbReference type="SAM" id="Phobius"/>
    </source>
</evidence>
<feature type="transmembrane region" description="Helical" evidence="5">
    <location>
        <begin position="241"/>
        <end position="262"/>
    </location>
</feature>
<feature type="transmembrane region" description="Helical" evidence="5">
    <location>
        <begin position="147"/>
        <end position="167"/>
    </location>
</feature>
<keyword evidence="3 5" id="KW-1133">Transmembrane helix</keyword>
<evidence type="ECO:0000256" key="1">
    <source>
        <dbReference type="ARBA" id="ARBA00004141"/>
    </source>
</evidence>
<feature type="transmembrane region" description="Helical" evidence="5">
    <location>
        <begin position="206"/>
        <end position="229"/>
    </location>
</feature>
<dbReference type="OrthoDB" id="9806785at2"/>
<evidence type="ECO:0000256" key="3">
    <source>
        <dbReference type="ARBA" id="ARBA00022989"/>
    </source>
</evidence>
<feature type="transmembrane region" description="Helical" evidence="5">
    <location>
        <begin position="74"/>
        <end position="93"/>
    </location>
</feature>
<dbReference type="PANTHER" id="PTHR10361">
    <property type="entry name" value="SODIUM-BILE ACID COTRANSPORTER"/>
    <property type="match status" value="1"/>
</dbReference>
<feature type="transmembrane region" description="Helical" evidence="5">
    <location>
        <begin position="179"/>
        <end position="200"/>
    </location>
</feature>
<evidence type="ECO:0000313" key="7">
    <source>
        <dbReference type="Proteomes" id="UP000192342"/>
    </source>
</evidence>
<evidence type="ECO:0000313" key="6">
    <source>
        <dbReference type="EMBL" id="ORE85290.1"/>
    </source>
</evidence>
<dbReference type="InterPro" id="IPR004710">
    <property type="entry name" value="Bilac:Na_transpt"/>
</dbReference>